<dbReference type="EMBL" id="FCOK02000065">
    <property type="protein sequence ID" value="SAL61491.1"/>
    <property type="molecule type" value="Genomic_DNA"/>
</dbReference>
<evidence type="ECO:0000256" key="1">
    <source>
        <dbReference type="SAM" id="MobiDB-lite"/>
    </source>
</evidence>
<feature type="region of interest" description="Disordered" evidence="1">
    <location>
        <begin position="1"/>
        <end position="68"/>
    </location>
</feature>
<dbReference type="NCBIfam" id="NF041924">
    <property type="entry name" value="QatB"/>
    <property type="match status" value="1"/>
</dbReference>
<evidence type="ECO:0000313" key="3">
    <source>
        <dbReference type="Proteomes" id="UP000054683"/>
    </source>
</evidence>
<accession>A0A158IZL3</accession>
<dbReference type="InterPro" id="IPR049675">
    <property type="entry name" value="QatB"/>
</dbReference>
<name>A0A158IZL3_9BURK</name>
<protein>
    <submittedName>
        <fullName evidence="2">Uncharacterized protein</fullName>
    </submittedName>
</protein>
<gene>
    <name evidence="2" type="ORF">AWB69_06836</name>
</gene>
<dbReference type="AlphaFoldDB" id="A0A158IZL3"/>
<reference evidence="2 3" key="1">
    <citation type="submission" date="2016-01" db="EMBL/GenBank/DDBJ databases">
        <authorList>
            <person name="Oliw E.H."/>
        </authorList>
    </citation>
    <scope>NUCLEOTIDE SEQUENCE [LARGE SCALE GENOMIC DNA]</scope>
    <source>
        <strain evidence="2">LMG 27134</strain>
    </source>
</reference>
<dbReference type="Proteomes" id="UP000054683">
    <property type="component" value="Unassembled WGS sequence"/>
</dbReference>
<organism evidence="2 3">
    <name type="scientific">Caballeronia udeis</name>
    <dbReference type="NCBI Taxonomy" id="1232866"/>
    <lineage>
        <taxon>Bacteria</taxon>
        <taxon>Pseudomonadati</taxon>
        <taxon>Pseudomonadota</taxon>
        <taxon>Betaproteobacteria</taxon>
        <taxon>Burkholderiales</taxon>
        <taxon>Burkholderiaceae</taxon>
        <taxon>Caballeronia</taxon>
    </lineage>
</organism>
<proteinExistence type="predicted"/>
<sequence length="289" mass="31006">MGTSTSSSGPGSSVPFDPPWLEPLQTELGGGGTGVGGGETEGGEEPNSSESQNDFEPHQPDTLIAPPRRFAPARRELGGFARTGDGRAFRRAVGHYSRTGMGGARRAAGRMRAATVAAGGLVSFLQAARAGTDGAVRDWIQALTATAPSVREVIDAIVREVVGAGGTVDEDSIRDSMSQAFSELLELQPDINPLNMSDDNIWSLVEEYLAVEACNRLQIDIGQLFESARLSPIEVVRRTDDIREYMKAEISAQLESLRLDQPSPNPNEFEGIMQKALTNTFLVFEGELQ</sequence>
<evidence type="ECO:0000313" key="2">
    <source>
        <dbReference type="EMBL" id="SAL61491.1"/>
    </source>
</evidence>
<feature type="compositionally biased region" description="Low complexity" evidence="1">
    <location>
        <begin position="1"/>
        <end position="13"/>
    </location>
</feature>
<feature type="compositionally biased region" description="Gly residues" evidence="1">
    <location>
        <begin position="28"/>
        <end position="40"/>
    </location>
</feature>